<feature type="transmembrane region" description="Helical" evidence="1">
    <location>
        <begin position="6"/>
        <end position="28"/>
    </location>
</feature>
<protein>
    <recommendedName>
        <fullName evidence="6">GAP family protein</fullName>
    </recommendedName>
</protein>
<dbReference type="EMBL" id="BJHY01000001">
    <property type="protein sequence ID" value="GDY72080.1"/>
    <property type="molecule type" value="Genomic_DNA"/>
</dbReference>
<keyword evidence="1" id="KW-0472">Membrane</keyword>
<dbReference type="AlphaFoldDB" id="A0A4D4M6R3"/>
<proteinExistence type="predicted"/>
<evidence type="ECO:0000313" key="4">
    <source>
        <dbReference type="Proteomes" id="UP000299211"/>
    </source>
</evidence>
<keyword evidence="1" id="KW-1133">Transmembrane helix</keyword>
<feature type="transmembrane region" description="Helical" evidence="1">
    <location>
        <begin position="68"/>
        <end position="86"/>
    </location>
</feature>
<name>A0A4D4M6R3_STRAX</name>
<evidence type="ECO:0000313" key="5">
    <source>
        <dbReference type="Proteomes" id="UP000302139"/>
    </source>
</evidence>
<feature type="transmembrane region" description="Helical" evidence="1">
    <location>
        <begin position="107"/>
        <end position="126"/>
    </location>
</feature>
<organism evidence="2 5">
    <name type="scientific">Streptomyces avermitilis</name>
    <dbReference type="NCBI Taxonomy" id="33903"/>
    <lineage>
        <taxon>Bacteria</taxon>
        <taxon>Bacillati</taxon>
        <taxon>Actinomycetota</taxon>
        <taxon>Actinomycetes</taxon>
        <taxon>Kitasatosporales</taxon>
        <taxon>Streptomycetaceae</taxon>
        <taxon>Streptomyces</taxon>
    </lineage>
</organism>
<reference evidence="2 5" key="2">
    <citation type="submission" date="2019-04" db="EMBL/GenBank/DDBJ databases">
        <title>Draft genome sequences of Streptomyces avermitilis NBRC 14893.</title>
        <authorList>
            <person name="Komaki H."/>
            <person name="Tamura T."/>
            <person name="Hosoyama A."/>
        </authorList>
    </citation>
    <scope>NUCLEOTIDE SEQUENCE [LARGE SCALE GENOMIC DNA]</scope>
    <source>
        <strain evidence="2 5">NBRC 14893</strain>
    </source>
</reference>
<dbReference type="EMBL" id="BJHX01000001">
    <property type="protein sequence ID" value="GDY67616.1"/>
    <property type="molecule type" value="Genomic_DNA"/>
</dbReference>
<dbReference type="Proteomes" id="UP000299211">
    <property type="component" value="Unassembled WGS sequence"/>
</dbReference>
<comment type="caution">
    <text evidence="2">The sequence shown here is derived from an EMBL/GenBank/DDBJ whole genome shotgun (WGS) entry which is preliminary data.</text>
</comment>
<evidence type="ECO:0000313" key="3">
    <source>
        <dbReference type="EMBL" id="GDY72080.1"/>
    </source>
</evidence>
<feature type="transmembrane region" description="Helical" evidence="1">
    <location>
        <begin position="146"/>
        <end position="169"/>
    </location>
</feature>
<accession>A0A4D4M6R3</accession>
<dbReference type="Pfam" id="PF11139">
    <property type="entry name" value="SfLAP"/>
    <property type="match status" value="1"/>
</dbReference>
<dbReference type="InterPro" id="IPR021315">
    <property type="entry name" value="Gap/Sap"/>
</dbReference>
<sequence>MVLDLVVIGVAITLGPLHNTAFILLLSAPKGVRKGLAFILAWLACLVLLIAVVVLLTGGRPPPHKSAPSTAVLVLKLILGLGMVFYGERKRRRGSRPRQSPKWMARLDHVSVWAAAGFGVLLQPWGAVAAGAATVVEANMSSAATYFALTGYCLLATSSLLAMELHATFRPLTAQVRLRKLRAWIDGHQDQAIVSISLALGLWLMAKSIYQLVG</sequence>
<dbReference type="OMA" id="AMELHAT"/>
<dbReference type="RefSeq" id="WP_010988708.1">
    <property type="nucleotide sequence ID" value="NZ_BAABTN010000001.1"/>
</dbReference>
<dbReference type="GeneID" id="41544383"/>
<gene>
    <name evidence="2" type="ORF">SAV14893_070090</name>
    <name evidence="3" type="ORF">SAV31267_015650</name>
</gene>
<evidence type="ECO:0000256" key="1">
    <source>
        <dbReference type="SAM" id="Phobius"/>
    </source>
</evidence>
<evidence type="ECO:0008006" key="6">
    <source>
        <dbReference type="Google" id="ProtNLM"/>
    </source>
</evidence>
<keyword evidence="1" id="KW-0812">Transmembrane</keyword>
<dbReference type="STRING" id="33903.AQJ43_18180"/>
<evidence type="ECO:0000313" key="2">
    <source>
        <dbReference type="EMBL" id="GDY67616.1"/>
    </source>
</evidence>
<reference evidence="3 4" key="1">
    <citation type="submission" date="2019-04" db="EMBL/GenBank/DDBJ databases">
        <title>Draft genome sequences of Streptomyces avermitilis ATCC 31267.</title>
        <authorList>
            <person name="Komaki H."/>
            <person name="Tamura T."/>
            <person name="Hosoyama A."/>
        </authorList>
    </citation>
    <scope>NUCLEOTIDE SEQUENCE [LARGE SCALE GENOMIC DNA]</scope>
    <source>
        <strain evidence="3 4">ATCC 31267</strain>
    </source>
</reference>
<feature type="transmembrane region" description="Helical" evidence="1">
    <location>
        <begin position="35"/>
        <end position="56"/>
    </location>
</feature>
<dbReference type="Proteomes" id="UP000302139">
    <property type="component" value="Unassembled WGS sequence"/>
</dbReference>